<feature type="region of interest" description="Disordered" evidence="1">
    <location>
        <begin position="155"/>
        <end position="181"/>
    </location>
</feature>
<sequence>MPPLHKSFSEQNRPTSKRAQPQWQRSKSNPMAKAAPPKPLLPVSETTRNKLHAFQFEPQPESDDVAPKAPAAVAVAVAAAPPSGKENVSPPRPRKPSSSNNAHVATTPVTRLSWQDLLGNQELPKEEDKAVSPSERVLWLNDRGPSSFMAMSPMVARKGRKRARSSSPISSPAAPKCSPNIDVKGLSRVLKTPHTDPALELWDRFSLPGAEGSPSGLTNPLLAHLMIPSSPRPSKDGSTPGSERTLRKAISCGSHWPKRRKTERSDAEPGAILEGSSRRNTKSSMVSALLETVDGELRKSKSVEAQVEQLRSPSPQKRPPPKRQTDASNRSTLSPAGEEMEGEDGLDQGLEPTGADSVGDAGRAGVPIEISSDYGDDDFDEDTLVELDATLQMVQGHATAAPAVEQALRQPSPSTTADEDFGDLDDDFLDEAVDLITKLEASQPLLGLSQTQPQQGKLPPDIGEDDDDFGDDFGEDFDFDAAERAAAVQPAARVAPSSTHVRTLQ</sequence>
<dbReference type="AlphaFoldDB" id="A0AAE0IW75"/>
<accession>A0AAE0IW75</accession>
<keyword evidence="3" id="KW-1185">Reference proteome</keyword>
<reference evidence="2" key="2">
    <citation type="submission" date="2023-06" db="EMBL/GenBank/DDBJ databases">
        <authorList>
            <consortium name="Lawrence Berkeley National Laboratory"/>
            <person name="Haridas S."/>
            <person name="Hensen N."/>
            <person name="Bonometti L."/>
            <person name="Westerberg I."/>
            <person name="Brannstrom I.O."/>
            <person name="Guillou S."/>
            <person name="Cros-Aarteil S."/>
            <person name="Calhoun S."/>
            <person name="Kuo A."/>
            <person name="Mondo S."/>
            <person name="Pangilinan J."/>
            <person name="Riley R."/>
            <person name="Labutti K."/>
            <person name="Andreopoulos B."/>
            <person name="Lipzen A."/>
            <person name="Chen C."/>
            <person name="Yanf M."/>
            <person name="Daum C."/>
            <person name="Ng V."/>
            <person name="Clum A."/>
            <person name="Steindorff A."/>
            <person name="Ohm R."/>
            <person name="Martin F."/>
            <person name="Silar P."/>
            <person name="Natvig D."/>
            <person name="Lalanne C."/>
            <person name="Gautier V."/>
            <person name="Ament-Velasquez S.L."/>
            <person name="Kruys A."/>
            <person name="Hutchinson M.I."/>
            <person name="Powell A.J."/>
            <person name="Barry K."/>
            <person name="Miller A.N."/>
            <person name="Grigoriev I.V."/>
            <person name="Debuchy R."/>
            <person name="Gladieux P."/>
            <person name="Thoren M.H."/>
            <person name="Johannesson H."/>
        </authorList>
    </citation>
    <scope>NUCLEOTIDE SEQUENCE</scope>
    <source>
        <strain evidence="2">SMH4131-1</strain>
    </source>
</reference>
<organism evidence="2 3">
    <name type="scientific">Cercophora scortea</name>
    <dbReference type="NCBI Taxonomy" id="314031"/>
    <lineage>
        <taxon>Eukaryota</taxon>
        <taxon>Fungi</taxon>
        <taxon>Dikarya</taxon>
        <taxon>Ascomycota</taxon>
        <taxon>Pezizomycotina</taxon>
        <taxon>Sordariomycetes</taxon>
        <taxon>Sordariomycetidae</taxon>
        <taxon>Sordariales</taxon>
        <taxon>Lasiosphaeriaceae</taxon>
        <taxon>Cercophora</taxon>
    </lineage>
</organism>
<comment type="caution">
    <text evidence="2">The sequence shown here is derived from an EMBL/GenBank/DDBJ whole genome shotgun (WGS) entry which is preliminary data.</text>
</comment>
<feature type="region of interest" description="Disordered" evidence="1">
    <location>
        <begin position="206"/>
        <end position="381"/>
    </location>
</feature>
<feature type="compositionally biased region" description="Polar residues" evidence="1">
    <location>
        <begin position="100"/>
        <end position="113"/>
    </location>
</feature>
<protein>
    <submittedName>
        <fullName evidence="2">Uncharacterized protein</fullName>
    </submittedName>
</protein>
<feature type="compositionally biased region" description="Polar residues" evidence="1">
    <location>
        <begin position="9"/>
        <end position="29"/>
    </location>
</feature>
<name>A0AAE0IW75_9PEZI</name>
<feature type="compositionally biased region" description="Acidic residues" evidence="1">
    <location>
        <begin position="462"/>
        <end position="480"/>
    </location>
</feature>
<gene>
    <name evidence="2" type="ORF">B0T19DRAFT_94186</name>
</gene>
<evidence type="ECO:0000313" key="2">
    <source>
        <dbReference type="EMBL" id="KAK3332080.1"/>
    </source>
</evidence>
<dbReference type="EMBL" id="JAUEPO010000002">
    <property type="protein sequence ID" value="KAK3332080.1"/>
    <property type="molecule type" value="Genomic_DNA"/>
</dbReference>
<feature type="compositionally biased region" description="Low complexity" evidence="1">
    <location>
        <begin position="484"/>
        <end position="496"/>
    </location>
</feature>
<evidence type="ECO:0000256" key="1">
    <source>
        <dbReference type="SAM" id="MobiDB-lite"/>
    </source>
</evidence>
<dbReference type="Proteomes" id="UP001286456">
    <property type="component" value="Unassembled WGS sequence"/>
</dbReference>
<reference evidence="2" key="1">
    <citation type="journal article" date="2023" name="Mol. Phylogenet. Evol.">
        <title>Genome-scale phylogeny and comparative genomics of the fungal order Sordariales.</title>
        <authorList>
            <person name="Hensen N."/>
            <person name="Bonometti L."/>
            <person name="Westerberg I."/>
            <person name="Brannstrom I.O."/>
            <person name="Guillou S."/>
            <person name="Cros-Aarteil S."/>
            <person name="Calhoun S."/>
            <person name="Haridas S."/>
            <person name="Kuo A."/>
            <person name="Mondo S."/>
            <person name="Pangilinan J."/>
            <person name="Riley R."/>
            <person name="LaButti K."/>
            <person name="Andreopoulos B."/>
            <person name="Lipzen A."/>
            <person name="Chen C."/>
            <person name="Yan M."/>
            <person name="Daum C."/>
            <person name="Ng V."/>
            <person name="Clum A."/>
            <person name="Steindorff A."/>
            <person name="Ohm R.A."/>
            <person name="Martin F."/>
            <person name="Silar P."/>
            <person name="Natvig D.O."/>
            <person name="Lalanne C."/>
            <person name="Gautier V."/>
            <person name="Ament-Velasquez S.L."/>
            <person name="Kruys A."/>
            <person name="Hutchinson M.I."/>
            <person name="Powell A.J."/>
            <person name="Barry K."/>
            <person name="Miller A.N."/>
            <person name="Grigoriev I.V."/>
            <person name="Debuchy R."/>
            <person name="Gladieux P."/>
            <person name="Hiltunen Thoren M."/>
            <person name="Johannesson H."/>
        </authorList>
    </citation>
    <scope>NUCLEOTIDE SEQUENCE</scope>
    <source>
        <strain evidence="2">SMH4131-1</strain>
    </source>
</reference>
<feature type="region of interest" description="Disordered" evidence="1">
    <location>
        <begin position="1"/>
        <end position="137"/>
    </location>
</feature>
<feature type="compositionally biased region" description="Low complexity" evidence="1">
    <location>
        <begin position="67"/>
        <end position="82"/>
    </location>
</feature>
<evidence type="ECO:0000313" key="3">
    <source>
        <dbReference type="Proteomes" id="UP001286456"/>
    </source>
</evidence>
<feature type="region of interest" description="Disordered" evidence="1">
    <location>
        <begin position="442"/>
        <end position="505"/>
    </location>
</feature>
<proteinExistence type="predicted"/>
<feature type="compositionally biased region" description="Low complexity" evidence="1">
    <location>
        <begin position="165"/>
        <end position="179"/>
    </location>
</feature>